<accession>A0A7V1GGA8</accession>
<gene>
    <name evidence="1" type="ORF">ENH88_20200</name>
</gene>
<sequence>MSVGERVQECINKLESKDPVNAFIQLSIAIDGTAKKEYPGKKTSFRCKKFLKENLPFVMWSLTNGTPSTCKDFKFEFSGKGKPSGYTSFEDIVYSVLRCSLLHEGEMPEKVTFINENHIGMHDGKMQFPVALIGSLLFSVIASSSNSNQKVFENTHFVFGEIKAYVNNMWGSEVKAKEYIRNGFEYNVEKLLESHNKPMQPTSKAPAD</sequence>
<dbReference type="Proteomes" id="UP000886188">
    <property type="component" value="Unassembled WGS sequence"/>
</dbReference>
<dbReference type="EMBL" id="DRGM01000195">
    <property type="protein sequence ID" value="HEA18725.1"/>
    <property type="molecule type" value="Genomic_DNA"/>
</dbReference>
<reference evidence="1" key="1">
    <citation type="journal article" date="2020" name="mSystems">
        <title>Genome- and Community-Level Interaction Insights into Carbon Utilization and Element Cycling Functions of Hydrothermarchaeota in Hydrothermal Sediment.</title>
        <authorList>
            <person name="Zhou Z."/>
            <person name="Liu Y."/>
            <person name="Xu W."/>
            <person name="Pan J."/>
            <person name="Luo Z.H."/>
            <person name="Li M."/>
        </authorList>
    </citation>
    <scope>NUCLEOTIDE SEQUENCE [LARGE SCALE GENOMIC DNA]</scope>
    <source>
        <strain evidence="1">HyVt-346</strain>
    </source>
</reference>
<protein>
    <submittedName>
        <fullName evidence="1">Uncharacterized protein</fullName>
    </submittedName>
</protein>
<comment type="caution">
    <text evidence="1">The sequence shown here is derived from an EMBL/GenBank/DDBJ whole genome shotgun (WGS) entry which is preliminary data.</text>
</comment>
<dbReference type="RefSeq" id="WP_304185072.1">
    <property type="nucleotide sequence ID" value="NZ_DRGM01000195.1"/>
</dbReference>
<evidence type="ECO:0000313" key="1">
    <source>
        <dbReference type="EMBL" id="HEA18725.1"/>
    </source>
</evidence>
<organism evidence="1">
    <name type="scientific">Pseudoalteromonas prydzensis</name>
    <dbReference type="NCBI Taxonomy" id="182141"/>
    <lineage>
        <taxon>Bacteria</taxon>
        <taxon>Pseudomonadati</taxon>
        <taxon>Pseudomonadota</taxon>
        <taxon>Gammaproteobacteria</taxon>
        <taxon>Alteromonadales</taxon>
        <taxon>Pseudoalteromonadaceae</taxon>
        <taxon>Pseudoalteromonas</taxon>
    </lineage>
</organism>
<proteinExistence type="predicted"/>
<name>A0A7V1GGA8_9GAMM</name>
<dbReference type="AlphaFoldDB" id="A0A7V1GGA8"/>